<gene>
    <name evidence="1" type="ORF">RRG08_057814</name>
</gene>
<protein>
    <submittedName>
        <fullName evidence="1">Uncharacterized protein</fullName>
    </submittedName>
</protein>
<proteinExistence type="predicted"/>
<organism evidence="1 2">
    <name type="scientific">Elysia crispata</name>
    <name type="common">lettuce slug</name>
    <dbReference type="NCBI Taxonomy" id="231223"/>
    <lineage>
        <taxon>Eukaryota</taxon>
        <taxon>Metazoa</taxon>
        <taxon>Spiralia</taxon>
        <taxon>Lophotrochozoa</taxon>
        <taxon>Mollusca</taxon>
        <taxon>Gastropoda</taxon>
        <taxon>Heterobranchia</taxon>
        <taxon>Euthyneura</taxon>
        <taxon>Panpulmonata</taxon>
        <taxon>Sacoglossa</taxon>
        <taxon>Placobranchoidea</taxon>
        <taxon>Plakobranchidae</taxon>
        <taxon>Elysia</taxon>
    </lineage>
</organism>
<name>A0AAE1AZ49_9GAST</name>
<dbReference type="Proteomes" id="UP001283361">
    <property type="component" value="Unassembled WGS sequence"/>
</dbReference>
<evidence type="ECO:0000313" key="1">
    <source>
        <dbReference type="EMBL" id="KAK3796563.1"/>
    </source>
</evidence>
<dbReference type="EMBL" id="JAWDGP010000872">
    <property type="protein sequence ID" value="KAK3796563.1"/>
    <property type="molecule type" value="Genomic_DNA"/>
</dbReference>
<reference evidence="1" key="1">
    <citation type="journal article" date="2023" name="G3 (Bethesda)">
        <title>A reference genome for the long-term kleptoplast-retaining sea slug Elysia crispata morphotype clarki.</title>
        <authorList>
            <person name="Eastman K.E."/>
            <person name="Pendleton A.L."/>
            <person name="Shaikh M.A."/>
            <person name="Suttiyut T."/>
            <person name="Ogas R."/>
            <person name="Tomko P."/>
            <person name="Gavelis G."/>
            <person name="Widhalm J.R."/>
            <person name="Wisecaver J.H."/>
        </authorList>
    </citation>
    <scope>NUCLEOTIDE SEQUENCE</scope>
    <source>
        <strain evidence="1">ECLA1</strain>
    </source>
</reference>
<dbReference type="AlphaFoldDB" id="A0AAE1AZ49"/>
<evidence type="ECO:0000313" key="2">
    <source>
        <dbReference type="Proteomes" id="UP001283361"/>
    </source>
</evidence>
<sequence>MIITRRIALRYRFEDGVIVLWRGSLSYTACQEPSMVLIRHGKVTTVSARKTSYRGAQDERLEYRFILGTIVGRRQTAQSHRLRETICELCKGEVNLLSSGGWRERL</sequence>
<keyword evidence="2" id="KW-1185">Reference proteome</keyword>
<comment type="caution">
    <text evidence="1">The sequence shown here is derived from an EMBL/GenBank/DDBJ whole genome shotgun (WGS) entry which is preliminary data.</text>
</comment>
<accession>A0AAE1AZ49</accession>